<feature type="transmembrane region" description="Helical" evidence="3">
    <location>
        <begin position="250"/>
        <end position="268"/>
    </location>
</feature>
<evidence type="ECO:0000313" key="6">
    <source>
        <dbReference type="Proteomes" id="UP000481153"/>
    </source>
</evidence>
<keyword evidence="6" id="KW-1185">Reference proteome</keyword>
<dbReference type="VEuPathDB" id="FungiDB:AeMF1_014296"/>
<dbReference type="SUPFAM" id="SSF52058">
    <property type="entry name" value="L domain-like"/>
    <property type="match status" value="1"/>
</dbReference>
<dbReference type="Pfam" id="PF13516">
    <property type="entry name" value="LRR_6"/>
    <property type="match status" value="2"/>
</dbReference>
<evidence type="ECO:0000256" key="4">
    <source>
        <dbReference type="SAM" id="SignalP"/>
    </source>
</evidence>
<gene>
    <name evidence="5" type="ORF">Ae201684_009755</name>
</gene>
<evidence type="ECO:0000256" key="1">
    <source>
        <dbReference type="ARBA" id="ARBA00022614"/>
    </source>
</evidence>
<dbReference type="InterPro" id="IPR032675">
    <property type="entry name" value="LRR_dom_sf"/>
</dbReference>
<dbReference type="Proteomes" id="UP000481153">
    <property type="component" value="Unassembled WGS sequence"/>
</dbReference>
<evidence type="ECO:0008006" key="7">
    <source>
        <dbReference type="Google" id="ProtNLM"/>
    </source>
</evidence>
<evidence type="ECO:0000256" key="3">
    <source>
        <dbReference type="SAM" id="Phobius"/>
    </source>
</evidence>
<name>A0A6G0X0V5_9STRA</name>
<keyword evidence="2" id="KW-0677">Repeat</keyword>
<keyword evidence="1" id="KW-0433">Leucine-rich repeat</keyword>
<feature type="chain" id="PRO_5026325465" description="Leucine-rich repeat-containing N-terminal plant-type domain-containing protein" evidence="4">
    <location>
        <begin position="20"/>
        <end position="318"/>
    </location>
</feature>
<keyword evidence="3" id="KW-0812">Transmembrane</keyword>
<keyword evidence="3" id="KW-1133">Transmembrane helix</keyword>
<dbReference type="PANTHER" id="PTHR45617">
    <property type="entry name" value="LEUCINE RICH REPEAT FAMILY PROTEIN"/>
    <property type="match status" value="1"/>
</dbReference>
<dbReference type="EMBL" id="VJMJ01000122">
    <property type="protein sequence ID" value="KAF0733519.1"/>
    <property type="molecule type" value="Genomic_DNA"/>
</dbReference>
<dbReference type="InterPro" id="IPR001611">
    <property type="entry name" value="Leu-rich_rpt"/>
</dbReference>
<evidence type="ECO:0000313" key="5">
    <source>
        <dbReference type="EMBL" id="KAF0733519.1"/>
    </source>
</evidence>
<comment type="caution">
    <text evidence="5">The sequence shown here is derived from an EMBL/GenBank/DDBJ whole genome shotgun (WGS) entry which is preliminary data.</text>
</comment>
<feature type="signal peptide" evidence="4">
    <location>
        <begin position="1"/>
        <end position="19"/>
    </location>
</feature>
<accession>A0A6G0X0V5</accession>
<dbReference type="PANTHER" id="PTHR45617:SF165">
    <property type="entry name" value="COMMON DPR-INTERACTING PROTEIN-RELATED"/>
    <property type="match status" value="1"/>
</dbReference>
<sequence length="318" mass="34546">MMSRKVSSIFLALLGQALATANQSTKLISCAAATNTISVDAVCLLGADSNSTVVAVANTTILTLQNENIVSVDALPLHAQSIDLSNNAIQSMTASTTGAETIVLNLAHNSITSSSSVSFPSSVKYLDLSFNNIQELNASGYNWRQLGNLTSLNLSSNNMKRLTLVSFPSSLSMLDLSNNSFEMLQIDVATYNQWARARFMLTLGMTQEAAMQVRANCPGQTIEFSDGVVCVGKSSKDFIYYSWDVSSFDVLTDVAFAVVLVIIVVYFIRDAKRRRERRELEGFHERGTLTSSACVAYDLEPMQYAATLTPVAHSTTRV</sequence>
<dbReference type="AlphaFoldDB" id="A0A6G0X0V5"/>
<keyword evidence="4" id="KW-0732">Signal</keyword>
<organism evidence="5 6">
    <name type="scientific">Aphanomyces euteiches</name>
    <dbReference type="NCBI Taxonomy" id="100861"/>
    <lineage>
        <taxon>Eukaryota</taxon>
        <taxon>Sar</taxon>
        <taxon>Stramenopiles</taxon>
        <taxon>Oomycota</taxon>
        <taxon>Saprolegniomycetes</taxon>
        <taxon>Saprolegniales</taxon>
        <taxon>Verrucalvaceae</taxon>
        <taxon>Aphanomyces</taxon>
    </lineage>
</organism>
<proteinExistence type="predicted"/>
<evidence type="ECO:0000256" key="2">
    <source>
        <dbReference type="ARBA" id="ARBA00022737"/>
    </source>
</evidence>
<reference evidence="5 6" key="1">
    <citation type="submission" date="2019-07" db="EMBL/GenBank/DDBJ databases">
        <title>Genomics analysis of Aphanomyces spp. identifies a new class of oomycete effector associated with host adaptation.</title>
        <authorList>
            <person name="Gaulin E."/>
        </authorList>
    </citation>
    <scope>NUCLEOTIDE SEQUENCE [LARGE SCALE GENOMIC DNA]</scope>
    <source>
        <strain evidence="5 6">ATCC 201684</strain>
    </source>
</reference>
<keyword evidence="3" id="KW-0472">Membrane</keyword>
<dbReference type="Gene3D" id="3.80.10.10">
    <property type="entry name" value="Ribonuclease Inhibitor"/>
    <property type="match status" value="2"/>
</dbReference>
<protein>
    <recommendedName>
        <fullName evidence="7">Leucine-rich repeat-containing N-terminal plant-type domain-containing protein</fullName>
    </recommendedName>
</protein>